<feature type="region of interest" description="Disordered" evidence="6">
    <location>
        <begin position="61"/>
        <end position="86"/>
    </location>
</feature>
<evidence type="ECO:0000256" key="5">
    <source>
        <dbReference type="ARBA" id="ARBA00030185"/>
    </source>
</evidence>
<dbReference type="GO" id="GO:1904874">
    <property type="term" value="P:positive regulation of telomerase RNA localization to Cajal body"/>
    <property type="evidence" value="ECO:0007669"/>
    <property type="project" value="TreeGrafter"/>
</dbReference>
<dbReference type="GO" id="GO:0031120">
    <property type="term" value="P:snRNA pseudouridine synthesis"/>
    <property type="evidence" value="ECO:0007669"/>
    <property type="project" value="TreeGrafter"/>
</dbReference>
<evidence type="ECO:0000313" key="8">
    <source>
        <dbReference type="EMBL" id="RHY09632.1"/>
    </source>
</evidence>
<evidence type="ECO:0000256" key="6">
    <source>
        <dbReference type="SAM" id="MobiDB-lite"/>
    </source>
</evidence>
<dbReference type="GO" id="GO:0070034">
    <property type="term" value="F:telomerase RNA binding"/>
    <property type="evidence" value="ECO:0007669"/>
    <property type="project" value="TreeGrafter"/>
</dbReference>
<dbReference type="InterPro" id="IPR007264">
    <property type="entry name" value="H/ACA_rnp_Nop10"/>
</dbReference>
<dbReference type="EMBL" id="QUTF01011688">
    <property type="protein sequence ID" value="RHZ27368.1"/>
    <property type="molecule type" value="Genomic_DNA"/>
</dbReference>
<evidence type="ECO:0000256" key="2">
    <source>
        <dbReference type="ARBA" id="ARBA00022517"/>
    </source>
</evidence>
<dbReference type="EMBL" id="QUTE01012691">
    <property type="protein sequence ID" value="RHZ06405.1"/>
    <property type="molecule type" value="Genomic_DNA"/>
</dbReference>
<dbReference type="EMBL" id="QUSZ01005473">
    <property type="protein sequence ID" value="RHY09546.1"/>
    <property type="molecule type" value="Genomic_DNA"/>
</dbReference>
<evidence type="ECO:0000256" key="1">
    <source>
        <dbReference type="ARBA" id="ARBA00009462"/>
    </source>
</evidence>
<evidence type="ECO:0000313" key="11">
    <source>
        <dbReference type="Proteomes" id="UP000265427"/>
    </source>
</evidence>
<protein>
    <recommendedName>
        <fullName evidence="5">Nucleolar protein 10</fullName>
    </recommendedName>
</protein>
<comment type="similarity">
    <text evidence="1">Belongs to the NOP10 family.</text>
</comment>
<dbReference type="AlphaFoldDB" id="A0A397F028"/>
<evidence type="ECO:0000256" key="4">
    <source>
        <dbReference type="ARBA" id="ARBA00023274"/>
    </source>
</evidence>
<dbReference type="GO" id="GO:0030515">
    <property type="term" value="F:snoRNA binding"/>
    <property type="evidence" value="ECO:0007669"/>
    <property type="project" value="InterPro"/>
</dbReference>
<evidence type="ECO:0000313" key="14">
    <source>
        <dbReference type="Proteomes" id="UP000286510"/>
    </source>
</evidence>
<keyword evidence="2" id="KW-0690">Ribosome biogenesis</keyword>
<dbReference type="EMBL" id="QUTA01006776">
    <property type="protein sequence ID" value="RHY09632.1"/>
    <property type="molecule type" value="Genomic_DNA"/>
</dbReference>
<dbReference type="Proteomes" id="UP000266239">
    <property type="component" value="Unassembled WGS sequence"/>
</dbReference>
<evidence type="ECO:0000313" key="12">
    <source>
        <dbReference type="Proteomes" id="UP000266196"/>
    </source>
</evidence>
<organism evidence="9 12">
    <name type="scientific">Aphanomyces astaci</name>
    <name type="common">Crayfish plague agent</name>
    <dbReference type="NCBI Taxonomy" id="112090"/>
    <lineage>
        <taxon>Eukaryota</taxon>
        <taxon>Sar</taxon>
        <taxon>Stramenopiles</taxon>
        <taxon>Oomycota</taxon>
        <taxon>Saprolegniomycetes</taxon>
        <taxon>Saprolegniales</taxon>
        <taxon>Verrucalvaceae</taxon>
        <taxon>Aphanomyces</taxon>
    </lineage>
</organism>
<evidence type="ECO:0000313" key="9">
    <source>
        <dbReference type="EMBL" id="RHZ06405.1"/>
    </source>
</evidence>
<dbReference type="GO" id="GO:0031118">
    <property type="term" value="P:rRNA pseudouridine synthesis"/>
    <property type="evidence" value="ECO:0007669"/>
    <property type="project" value="TreeGrafter"/>
</dbReference>
<dbReference type="Proteomes" id="UP000266196">
    <property type="component" value="Unassembled WGS sequence"/>
</dbReference>
<evidence type="ECO:0000313" key="13">
    <source>
        <dbReference type="Proteomes" id="UP000266239"/>
    </source>
</evidence>
<dbReference type="VEuPathDB" id="FungiDB:H257_13442"/>
<gene>
    <name evidence="8" type="ORF">DYB25_003721</name>
    <name evidence="10" type="ORF">DYB26_005516</name>
    <name evidence="9" type="ORF">DYB31_007276</name>
    <name evidence="7" type="ORF">DYB36_003649</name>
</gene>
<dbReference type="Pfam" id="PF04135">
    <property type="entry name" value="Nop10p"/>
    <property type="match status" value="1"/>
</dbReference>
<dbReference type="PANTHER" id="PTHR13305:SF0">
    <property type="entry name" value="H_ACA RIBONUCLEOPROTEIN COMPLEX SUBUNIT 3"/>
    <property type="match status" value="1"/>
</dbReference>
<dbReference type="Proteomes" id="UP000265427">
    <property type="component" value="Unassembled WGS sequence"/>
</dbReference>
<dbReference type="InterPro" id="IPR036756">
    <property type="entry name" value="H/ACA_rnp_Nop10_sf"/>
</dbReference>
<dbReference type="Proteomes" id="UP000286510">
    <property type="component" value="Unassembled WGS sequence"/>
</dbReference>
<evidence type="ECO:0000256" key="3">
    <source>
        <dbReference type="ARBA" id="ARBA00022552"/>
    </source>
</evidence>
<name>A0A397F028_APHAT</name>
<dbReference type="PANTHER" id="PTHR13305">
    <property type="entry name" value="RIBOSOME BIOGENESIS PROTEIN NOP10"/>
    <property type="match status" value="1"/>
</dbReference>
<dbReference type="Gene3D" id="4.10.80.300">
    <property type="match status" value="1"/>
</dbReference>
<dbReference type="SUPFAM" id="SSF144210">
    <property type="entry name" value="Nop10-like SnoRNP"/>
    <property type="match status" value="1"/>
</dbReference>
<reference evidence="11 12" key="1">
    <citation type="submission" date="2018-08" db="EMBL/GenBank/DDBJ databases">
        <title>Aphanomyces genome sequencing and annotation.</title>
        <authorList>
            <person name="Minardi D."/>
            <person name="Oidtmann B."/>
            <person name="Van Der Giezen M."/>
            <person name="Studholme D.J."/>
        </authorList>
    </citation>
    <scope>NUCLEOTIDE SEQUENCE [LARGE SCALE GENOMIC DNA]</scope>
    <source>
        <strain evidence="9 12">197901</strain>
        <strain evidence="10 14">FDL457</strain>
        <strain evidence="7 11">Kv</strain>
        <strain evidence="8 13">Yx</strain>
    </source>
</reference>
<dbReference type="GO" id="GO:0031429">
    <property type="term" value="C:box H/ACA snoRNP complex"/>
    <property type="evidence" value="ECO:0007669"/>
    <property type="project" value="TreeGrafter"/>
</dbReference>
<accession>A0A397F028</accession>
<evidence type="ECO:0000313" key="10">
    <source>
        <dbReference type="EMBL" id="RHZ27368.1"/>
    </source>
</evidence>
<keyword evidence="3" id="KW-0698">rRNA processing</keyword>
<keyword evidence="4" id="KW-0687">Ribonucleoprotein</keyword>
<sequence>MDVCMRAIRIPHSQSIGSPGCIIRIIRILNGAVVGAAPLFQTNKMHLMYYTGADGKRCYTLKKEDPTGKPSHSAHPARFSPDDKFSKERITTKKRFNLLPTQHPDPLYQ</sequence>
<evidence type="ECO:0000313" key="7">
    <source>
        <dbReference type="EMBL" id="RHY09546.1"/>
    </source>
</evidence>
<comment type="caution">
    <text evidence="9">The sequence shown here is derived from an EMBL/GenBank/DDBJ whole genome shotgun (WGS) entry which is preliminary data.</text>
</comment>
<proteinExistence type="inferred from homology"/>